<dbReference type="RefSeq" id="WP_211841710.1">
    <property type="nucleotide sequence ID" value="NZ_VIVQ01000002.1"/>
</dbReference>
<accession>A0A561E3I6</accession>
<comment type="caution">
    <text evidence="1">The sequence shown here is derived from an EMBL/GenBank/DDBJ whole genome shotgun (WGS) entry which is preliminary data.</text>
</comment>
<name>A0A561E3I6_9MICO</name>
<evidence type="ECO:0000313" key="2">
    <source>
        <dbReference type="Proteomes" id="UP000318297"/>
    </source>
</evidence>
<evidence type="ECO:0008006" key="3">
    <source>
        <dbReference type="Google" id="ProtNLM"/>
    </source>
</evidence>
<evidence type="ECO:0000313" key="1">
    <source>
        <dbReference type="EMBL" id="TWE10176.1"/>
    </source>
</evidence>
<dbReference type="InterPro" id="IPR029063">
    <property type="entry name" value="SAM-dependent_MTases_sf"/>
</dbReference>
<proteinExistence type="predicted"/>
<keyword evidence="2" id="KW-1185">Reference proteome</keyword>
<protein>
    <recommendedName>
        <fullName evidence="3">Methyltransferase family protein</fullName>
    </recommendedName>
</protein>
<dbReference type="EMBL" id="VIVQ01000002">
    <property type="protein sequence ID" value="TWE10176.1"/>
    <property type="molecule type" value="Genomic_DNA"/>
</dbReference>
<sequence length="87" mass="9170">MTTRARWNHNIHYHGVVLKNVRPTTRSALDVGTGDGLLAAELGRQVPRVVGAVATASTVAVLNHLAEARVIVPVTASSADGKRALHV</sequence>
<dbReference type="Gene3D" id="3.40.50.150">
    <property type="entry name" value="Vaccinia Virus protein VP39"/>
    <property type="match status" value="1"/>
</dbReference>
<dbReference type="SUPFAM" id="SSF53335">
    <property type="entry name" value="S-adenosyl-L-methionine-dependent methyltransferases"/>
    <property type="match status" value="1"/>
</dbReference>
<dbReference type="AlphaFoldDB" id="A0A561E3I6"/>
<dbReference type="Proteomes" id="UP000318297">
    <property type="component" value="Unassembled WGS sequence"/>
</dbReference>
<organism evidence="1 2">
    <name type="scientific">Rudaeicoccus suwonensis</name>
    <dbReference type="NCBI Taxonomy" id="657409"/>
    <lineage>
        <taxon>Bacteria</taxon>
        <taxon>Bacillati</taxon>
        <taxon>Actinomycetota</taxon>
        <taxon>Actinomycetes</taxon>
        <taxon>Micrococcales</taxon>
        <taxon>Dermacoccaceae</taxon>
        <taxon>Rudaeicoccus</taxon>
    </lineage>
</organism>
<gene>
    <name evidence="1" type="ORF">BKA23_2528</name>
</gene>
<reference evidence="1 2" key="1">
    <citation type="submission" date="2019-06" db="EMBL/GenBank/DDBJ databases">
        <title>Sequencing the genomes of 1000 actinobacteria strains.</title>
        <authorList>
            <person name="Klenk H.-P."/>
        </authorList>
    </citation>
    <scope>NUCLEOTIDE SEQUENCE [LARGE SCALE GENOMIC DNA]</scope>
    <source>
        <strain evidence="1 2">DSM 19560</strain>
    </source>
</reference>